<feature type="domain" description="Peptidase S1" evidence="4">
    <location>
        <begin position="31"/>
        <end position="270"/>
    </location>
</feature>
<dbReference type="InterPro" id="IPR050430">
    <property type="entry name" value="Peptidase_S1"/>
</dbReference>
<evidence type="ECO:0000256" key="2">
    <source>
        <dbReference type="ARBA" id="ARBA00023157"/>
    </source>
</evidence>
<evidence type="ECO:0000313" key="5">
    <source>
        <dbReference type="EMBL" id="CAD7699557.1"/>
    </source>
</evidence>
<dbReference type="PANTHER" id="PTHR24276:SF98">
    <property type="entry name" value="FI18310P1-RELATED"/>
    <property type="match status" value="1"/>
</dbReference>
<dbReference type="Pfam" id="PF00089">
    <property type="entry name" value="Trypsin"/>
    <property type="match status" value="3"/>
</dbReference>
<dbReference type="GO" id="GO:0004252">
    <property type="term" value="F:serine-type endopeptidase activity"/>
    <property type="evidence" value="ECO:0007669"/>
    <property type="project" value="InterPro"/>
</dbReference>
<dbReference type="PROSITE" id="PS00134">
    <property type="entry name" value="TRYPSIN_HIS"/>
    <property type="match status" value="3"/>
</dbReference>
<gene>
    <name evidence="5" type="ORF">OSTQU699_LOCUS4916</name>
</gene>
<dbReference type="InterPro" id="IPR018114">
    <property type="entry name" value="TRYPSIN_HIS"/>
</dbReference>
<dbReference type="PROSITE" id="PS50240">
    <property type="entry name" value="TRYPSIN_DOM"/>
    <property type="match status" value="3"/>
</dbReference>
<comment type="caution">
    <text evidence="5">The sequence shown here is derived from an EMBL/GenBank/DDBJ whole genome shotgun (WGS) entry which is preliminary data.</text>
</comment>
<feature type="domain" description="Peptidase S1" evidence="4">
    <location>
        <begin position="275"/>
        <end position="529"/>
    </location>
</feature>
<evidence type="ECO:0000313" key="6">
    <source>
        <dbReference type="Proteomes" id="UP000708148"/>
    </source>
</evidence>
<dbReference type="InterPro" id="IPR001314">
    <property type="entry name" value="Peptidase_S1A"/>
</dbReference>
<keyword evidence="3" id="KW-0732">Signal</keyword>
<keyword evidence="2" id="KW-1015">Disulfide bond</keyword>
<dbReference type="InterPro" id="IPR043504">
    <property type="entry name" value="Peptidase_S1_PA_chymotrypsin"/>
</dbReference>
<dbReference type="InterPro" id="IPR009003">
    <property type="entry name" value="Peptidase_S1_PA"/>
</dbReference>
<dbReference type="EMBL" id="CAJHUC010001053">
    <property type="protein sequence ID" value="CAD7699557.1"/>
    <property type="molecule type" value="Genomic_DNA"/>
</dbReference>
<reference evidence="5" key="1">
    <citation type="submission" date="2020-12" db="EMBL/GenBank/DDBJ databases">
        <authorList>
            <person name="Iha C."/>
        </authorList>
    </citation>
    <scope>NUCLEOTIDE SEQUENCE</scope>
</reference>
<feature type="non-terminal residue" evidence="5">
    <location>
        <position position="731"/>
    </location>
</feature>
<name>A0A8S1J0U8_9CHLO</name>
<sequence>MFLTVVSFAVVAHAWGVLESESEVQDVHDPGGLPARLQARPRERYPYIVRLKGEVTDVTKCAGVLFTAEHVLTAAHCLDEVGPDLYVVVGGAHNDSDQVVRAEVLAYHPRWKSHRQHDFDFGLLRLPIAVRGSTPSLGAIPPGVASLVHAQNAASWVEVHVQETNADLLPMAVNDEDRRDGCSHMLCLNPDENQKLSKGDSGSPLLIPDAQNWDVELGDPKLDLVVGIVSFGSSCCGGAREEEERQQTGEYAGAHLRLDHVQDWIRDVSFKPFQSLGKQIHRENTRNVPDGRVQYMVSVRRPGARTHICSGVLVHSQWVLTAAHCVDNQSPYSAGRNPVVHISETNAGELGIDDALAVVAVKSVIHGEWDGKQGSPYNAALIKLPERCSLTLPRVAGDHFTLVPGQRLSAFGYGSTDLKLGSDIFGTLKTEEQLFIADTVCNGGGMWGGAKPEGLLCGLNGRQEASCVVDSGSPLMLLDAPGDEFARGIPSLDFLIGINVDGAPCGKRAKPDIYVDVQRIKSWIVEQTEGLETCSHLFPGPAPKGRLPYLASIRPLGSDSAVCSGVLVKDEWVLTAAHCINAAQLTVTLGRYAGDQIAVQICEMHPNWTGTPDDGSDIALLKLSARAAAKVPMLPSQASYSPCTTSMAAGFRRDGSMVPVDVLPNGTISLHGLHPDSGSPILLLDSSGRGIQGQGQGYPLNDILIGIVSAQDCTLFAGGVSDWVHKKTAAQ</sequence>
<dbReference type="SUPFAM" id="SSF50494">
    <property type="entry name" value="Trypsin-like serine proteases"/>
    <property type="match status" value="3"/>
</dbReference>
<dbReference type="GO" id="GO:0006508">
    <property type="term" value="P:proteolysis"/>
    <property type="evidence" value="ECO:0007669"/>
    <property type="project" value="InterPro"/>
</dbReference>
<evidence type="ECO:0000256" key="3">
    <source>
        <dbReference type="SAM" id="SignalP"/>
    </source>
</evidence>
<dbReference type="OrthoDB" id="6339452at2759"/>
<evidence type="ECO:0000256" key="1">
    <source>
        <dbReference type="ARBA" id="ARBA00007664"/>
    </source>
</evidence>
<dbReference type="Proteomes" id="UP000708148">
    <property type="component" value="Unassembled WGS sequence"/>
</dbReference>
<dbReference type="PANTHER" id="PTHR24276">
    <property type="entry name" value="POLYSERASE-RELATED"/>
    <property type="match status" value="1"/>
</dbReference>
<feature type="domain" description="Peptidase S1" evidence="4">
    <location>
        <begin position="537"/>
        <end position="729"/>
    </location>
</feature>
<organism evidence="5 6">
    <name type="scientific">Ostreobium quekettii</name>
    <dbReference type="NCBI Taxonomy" id="121088"/>
    <lineage>
        <taxon>Eukaryota</taxon>
        <taxon>Viridiplantae</taxon>
        <taxon>Chlorophyta</taxon>
        <taxon>core chlorophytes</taxon>
        <taxon>Ulvophyceae</taxon>
        <taxon>TCBD clade</taxon>
        <taxon>Bryopsidales</taxon>
        <taxon>Ostreobineae</taxon>
        <taxon>Ostreobiaceae</taxon>
        <taxon>Ostreobium</taxon>
    </lineage>
</organism>
<dbReference type="Gene3D" id="2.40.10.10">
    <property type="entry name" value="Trypsin-like serine proteases"/>
    <property type="match status" value="4"/>
</dbReference>
<dbReference type="PRINTS" id="PR00722">
    <property type="entry name" value="CHYMOTRYPSIN"/>
</dbReference>
<keyword evidence="6" id="KW-1185">Reference proteome</keyword>
<accession>A0A8S1J0U8</accession>
<dbReference type="SMART" id="SM00020">
    <property type="entry name" value="Tryp_SPc"/>
    <property type="match status" value="2"/>
</dbReference>
<dbReference type="AlphaFoldDB" id="A0A8S1J0U8"/>
<feature type="signal peptide" evidence="3">
    <location>
        <begin position="1"/>
        <end position="16"/>
    </location>
</feature>
<feature type="chain" id="PRO_5035774323" description="Peptidase S1 domain-containing protein" evidence="3">
    <location>
        <begin position="17"/>
        <end position="731"/>
    </location>
</feature>
<protein>
    <recommendedName>
        <fullName evidence="4">Peptidase S1 domain-containing protein</fullName>
    </recommendedName>
</protein>
<evidence type="ECO:0000259" key="4">
    <source>
        <dbReference type="PROSITE" id="PS50240"/>
    </source>
</evidence>
<dbReference type="InterPro" id="IPR001254">
    <property type="entry name" value="Trypsin_dom"/>
</dbReference>
<comment type="similarity">
    <text evidence="1">Belongs to the peptidase S1 family.</text>
</comment>
<proteinExistence type="inferred from homology"/>